<proteinExistence type="predicted"/>
<protein>
    <submittedName>
        <fullName evidence="2">Uncharacterized protein</fullName>
    </submittedName>
</protein>
<gene>
    <name evidence="2" type="ORF">JG687_00018369</name>
</gene>
<dbReference type="EMBL" id="JAENGZ010002493">
    <property type="protein sequence ID" value="KAG6943562.1"/>
    <property type="molecule type" value="Genomic_DNA"/>
</dbReference>
<feature type="region of interest" description="Disordered" evidence="1">
    <location>
        <begin position="56"/>
        <end position="103"/>
    </location>
</feature>
<feature type="compositionally biased region" description="Basic and acidic residues" evidence="1">
    <location>
        <begin position="59"/>
        <end position="71"/>
    </location>
</feature>
<accession>A0A8T1TLV1</accession>
<evidence type="ECO:0000313" key="3">
    <source>
        <dbReference type="Proteomes" id="UP000688947"/>
    </source>
</evidence>
<dbReference type="Proteomes" id="UP000688947">
    <property type="component" value="Unassembled WGS sequence"/>
</dbReference>
<evidence type="ECO:0000256" key="1">
    <source>
        <dbReference type="SAM" id="MobiDB-lite"/>
    </source>
</evidence>
<evidence type="ECO:0000313" key="2">
    <source>
        <dbReference type="EMBL" id="KAG6943562.1"/>
    </source>
</evidence>
<sequence>METDRDFMKPTLRQVGAQKQEQNAIALAASGVEEEETEKDILLDELIALIGDHAQSMTADKEATKRERDADNAASLMARREHTRRASNAEEKDEGQRDERVLG</sequence>
<feature type="compositionally biased region" description="Basic and acidic residues" evidence="1">
    <location>
        <begin position="87"/>
        <end position="103"/>
    </location>
</feature>
<reference evidence="2" key="1">
    <citation type="submission" date="2021-01" db="EMBL/GenBank/DDBJ databases">
        <title>Phytophthora aleatoria, a newly-described species from Pinus radiata is distinct from Phytophthora cactorum isolates based on comparative genomics.</title>
        <authorList>
            <person name="Mcdougal R."/>
            <person name="Panda P."/>
            <person name="Williams N."/>
            <person name="Studholme D.J."/>
        </authorList>
    </citation>
    <scope>NUCLEOTIDE SEQUENCE</scope>
    <source>
        <strain evidence="2">NZFS 3830</strain>
    </source>
</reference>
<dbReference type="AlphaFoldDB" id="A0A8T1TLV1"/>
<name>A0A8T1TLV1_9STRA</name>
<comment type="caution">
    <text evidence="2">The sequence shown here is derived from an EMBL/GenBank/DDBJ whole genome shotgun (WGS) entry which is preliminary data.</text>
</comment>
<organism evidence="2 3">
    <name type="scientific">Phytophthora cactorum</name>
    <dbReference type="NCBI Taxonomy" id="29920"/>
    <lineage>
        <taxon>Eukaryota</taxon>
        <taxon>Sar</taxon>
        <taxon>Stramenopiles</taxon>
        <taxon>Oomycota</taxon>
        <taxon>Peronosporomycetes</taxon>
        <taxon>Peronosporales</taxon>
        <taxon>Peronosporaceae</taxon>
        <taxon>Phytophthora</taxon>
    </lineage>
</organism>